<feature type="region of interest" description="Disordered" evidence="1">
    <location>
        <begin position="1"/>
        <end position="33"/>
    </location>
</feature>
<dbReference type="PANTHER" id="PTHR10773">
    <property type="entry name" value="DNA-DIRECTED RNA POLYMERASES I, II, AND III SUBUNIT RPABC2"/>
    <property type="match status" value="1"/>
</dbReference>
<comment type="caution">
    <text evidence="2">The sequence shown here is derived from an EMBL/GenBank/DDBJ whole genome shotgun (WGS) entry which is preliminary data.</text>
</comment>
<evidence type="ECO:0000313" key="2">
    <source>
        <dbReference type="EMBL" id="KAK9747277.1"/>
    </source>
</evidence>
<reference evidence="2 3" key="1">
    <citation type="journal article" date="2024" name="BMC Genomics">
        <title>De novo assembly and annotation of Popillia japonica's genome with initial clues to its potential as an invasive pest.</title>
        <authorList>
            <person name="Cucini C."/>
            <person name="Boschi S."/>
            <person name="Funari R."/>
            <person name="Cardaioli E."/>
            <person name="Iannotti N."/>
            <person name="Marturano G."/>
            <person name="Paoli F."/>
            <person name="Bruttini M."/>
            <person name="Carapelli A."/>
            <person name="Frati F."/>
            <person name="Nardi F."/>
        </authorList>
    </citation>
    <scope>NUCLEOTIDE SEQUENCE [LARGE SCALE GENOMIC DNA]</scope>
    <source>
        <strain evidence="2">DMR45628</strain>
    </source>
</reference>
<organism evidence="2 3">
    <name type="scientific">Popillia japonica</name>
    <name type="common">Japanese beetle</name>
    <dbReference type="NCBI Taxonomy" id="7064"/>
    <lineage>
        <taxon>Eukaryota</taxon>
        <taxon>Metazoa</taxon>
        <taxon>Ecdysozoa</taxon>
        <taxon>Arthropoda</taxon>
        <taxon>Hexapoda</taxon>
        <taxon>Insecta</taxon>
        <taxon>Pterygota</taxon>
        <taxon>Neoptera</taxon>
        <taxon>Endopterygota</taxon>
        <taxon>Coleoptera</taxon>
        <taxon>Polyphaga</taxon>
        <taxon>Scarabaeiformia</taxon>
        <taxon>Scarabaeidae</taxon>
        <taxon>Rutelinae</taxon>
        <taxon>Popillia</taxon>
    </lineage>
</organism>
<gene>
    <name evidence="2" type="ORF">QE152_g5423</name>
</gene>
<protein>
    <submittedName>
        <fullName evidence="2">Uncharacterized protein</fullName>
    </submittedName>
</protein>
<dbReference type="AlphaFoldDB" id="A0AAW1MM78"/>
<dbReference type="PANTHER" id="PTHR10773:SF19">
    <property type="match status" value="1"/>
</dbReference>
<name>A0AAW1MM78_POPJA</name>
<proteinExistence type="predicted"/>
<dbReference type="Proteomes" id="UP001458880">
    <property type="component" value="Unassembled WGS sequence"/>
</dbReference>
<dbReference type="EMBL" id="JASPKY010000032">
    <property type="protein sequence ID" value="KAK9747277.1"/>
    <property type="molecule type" value="Genomic_DNA"/>
</dbReference>
<accession>A0AAW1MM78</accession>
<evidence type="ECO:0000313" key="3">
    <source>
        <dbReference type="Proteomes" id="UP001458880"/>
    </source>
</evidence>
<keyword evidence="3" id="KW-1185">Reference proteome</keyword>
<sequence>MDNNITIEPSPRAKGRQRIANKQEWKREKAKSKRYSRQHLPEFPTCGHRTKTMQCCLLTMTEIRKFNEGFYQKKNKLFQDMFVLKHCVTSKPKRPGTKIKENSRNKSKAISCRVKYNIKTSKGTIPVCKKTFVAKLGIGKNRLQRIVSRCHHTGGLPAENRGGDQISHKTAAKTQAIKNFIEGLNCCETHYACNKTIIRRYLAILIKNFIEGLNCCETHYACNKTIIRRYLAILTM</sequence>
<evidence type="ECO:0000256" key="1">
    <source>
        <dbReference type="SAM" id="MobiDB-lite"/>
    </source>
</evidence>